<feature type="non-terminal residue" evidence="2">
    <location>
        <position position="105"/>
    </location>
</feature>
<protein>
    <submittedName>
        <fullName evidence="2">Uncharacterized protein</fullName>
    </submittedName>
</protein>
<comment type="caution">
    <text evidence="2">The sequence shown here is derived from an EMBL/GenBank/DDBJ whole genome shotgun (WGS) entry which is preliminary data.</text>
</comment>
<dbReference type="AlphaFoldDB" id="A0A0F8WP09"/>
<accession>A0A0F8WP09</accession>
<gene>
    <name evidence="2" type="ORF">LCGC14_3129130</name>
</gene>
<reference evidence="2" key="1">
    <citation type="journal article" date="2015" name="Nature">
        <title>Complex archaea that bridge the gap between prokaryotes and eukaryotes.</title>
        <authorList>
            <person name="Spang A."/>
            <person name="Saw J.H."/>
            <person name="Jorgensen S.L."/>
            <person name="Zaremba-Niedzwiedzka K."/>
            <person name="Martijn J."/>
            <person name="Lind A.E."/>
            <person name="van Eijk R."/>
            <person name="Schleper C."/>
            <person name="Guy L."/>
            <person name="Ettema T.J."/>
        </authorList>
    </citation>
    <scope>NUCLEOTIDE SEQUENCE</scope>
</reference>
<dbReference type="EMBL" id="LAZR01068232">
    <property type="protein sequence ID" value="KKK50025.1"/>
    <property type="molecule type" value="Genomic_DNA"/>
</dbReference>
<feature type="coiled-coil region" evidence="1">
    <location>
        <begin position="70"/>
        <end position="97"/>
    </location>
</feature>
<name>A0A0F8WP09_9ZZZZ</name>
<keyword evidence="1" id="KW-0175">Coiled coil</keyword>
<sequence>MKKIYITEIIDSIHPWDWDDFTIEQVINDIECKANQHKPLYSNMRFRDGGGFDTQYMEIWGERIETDKELAKREEQIKDDKEQREKQTAKRKKQKELKILERLKK</sequence>
<evidence type="ECO:0000313" key="2">
    <source>
        <dbReference type="EMBL" id="KKK50025.1"/>
    </source>
</evidence>
<proteinExistence type="predicted"/>
<evidence type="ECO:0000256" key="1">
    <source>
        <dbReference type="SAM" id="Coils"/>
    </source>
</evidence>
<organism evidence="2">
    <name type="scientific">marine sediment metagenome</name>
    <dbReference type="NCBI Taxonomy" id="412755"/>
    <lineage>
        <taxon>unclassified sequences</taxon>
        <taxon>metagenomes</taxon>
        <taxon>ecological metagenomes</taxon>
    </lineage>
</organism>